<reference evidence="1 2" key="1">
    <citation type="submission" date="2024-01" db="EMBL/GenBank/DDBJ databases">
        <title>The genomes of 5 underutilized Papilionoideae crops provide insights into root nodulation and disease resistanc.</title>
        <authorList>
            <person name="Yuan L."/>
        </authorList>
    </citation>
    <scope>NUCLEOTIDE SEQUENCE [LARGE SCALE GENOMIC DNA]</scope>
    <source>
        <strain evidence="1">ZHUSHIDOU_FW_LH</strain>
        <tissue evidence="1">Leaf</tissue>
    </source>
</reference>
<gene>
    <name evidence="1" type="ORF">RIF29_16536</name>
</gene>
<comment type="caution">
    <text evidence="1">The sequence shown here is derived from an EMBL/GenBank/DDBJ whole genome shotgun (WGS) entry which is preliminary data.</text>
</comment>
<dbReference type="SUPFAM" id="SSF52518">
    <property type="entry name" value="Thiamin diphosphate-binding fold (THDP-binding)"/>
    <property type="match status" value="1"/>
</dbReference>
<dbReference type="AlphaFoldDB" id="A0AAN9FGR8"/>
<sequence length="74" mass="8435">MFGDFQKDTPAERNVRFGVREHGMRAICNGIALPYCPVLPYKMSLENSVFLSQAAFKAAQQTHDGRYEEYDFIG</sequence>
<name>A0AAN9FGR8_CROPI</name>
<dbReference type="InterPro" id="IPR029061">
    <property type="entry name" value="THDP-binding"/>
</dbReference>
<dbReference type="EMBL" id="JAYWIO010000003">
    <property type="protein sequence ID" value="KAK7275420.1"/>
    <property type="molecule type" value="Genomic_DNA"/>
</dbReference>
<accession>A0AAN9FGR8</accession>
<dbReference type="Proteomes" id="UP001372338">
    <property type="component" value="Unassembled WGS sequence"/>
</dbReference>
<evidence type="ECO:0000313" key="1">
    <source>
        <dbReference type="EMBL" id="KAK7275420.1"/>
    </source>
</evidence>
<dbReference type="Gene3D" id="3.40.50.970">
    <property type="match status" value="1"/>
</dbReference>
<organism evidence="1 2">
    <name type="scientific">Crotalaria pallida</name>
    <name type="common">Smooth rattlebox</name>
    <name type="synonym">Crotalaria striata</name>
    <dbReference type="NCBI Taxonomy" id="3830"/>
    <lineage>
        <taxon>Eukaryota</taxon>
        <taxon>Viridiplantae</taxon>
        <taxon>Streptophyta</taxon>
        <taxon>Embryophyta</taxon>
        <taxon>Tracheophyta</taxon>
        <taxon>Spermatophyta</taxon>
        <taxon>Magnoliopsida</taxon>
        <taxon>eudicotyledons</taxon>
        <taxon>Gunneridae</taxon>
        <taxon>Pentapetalae</taxon>
        <taxon>rosids</taxon>
        <taxon>fabids</taxon>
        <taxon>Fabales</taxon>
        <taxon>Fabaceae</taxon>
        <taxon>Papilionoideae</taxon>
        <taxon>50 kb inversion clade</taxon>
        <taxon>genistoids sensu lato</taxon>
        <taxon>core genistoids</taxon>
        <taxon>Crotalarieae</taxon>
        <taxon>Crotalaria</taxon>
    </lineage>
</organism>
<keyword evidence="2" id="KW-1185">Reference proteome</keyword>
<evidence type="ECO:0000313" key="2">
    <source>
        <dbReference type="Proteomes" id="UP001372338"/>
    </source>
</evidence>
<protein>
    <submittedName>
        <fullName evidence="1">Uncharacterized protein</fullName>
    </submittedName>
</protein>
<proteinExistence type="predicted"/>